<dbReference type="Proteomes" id="UP000076404">
    <property type="component" value="Chromosome"/>
</dbReference>
<name>A0A143BFF7_9BACT</name>
<reference evidence="2 3" key="1">
    <citation type="journal article" date="2014" name="Proc. Natl. Acad. Sci. U.S.A.">
        <title>Functional type 2 photosynthetic reaction centers found in the rare bacterial phylum Gemmatimonadetes.</title>
        <authorList>
            <person name="Zeng Y."/>
            <person name="Feng F."/>
            <person name="Medova H."/>
            <person name="Dean J."/>
            <person name="Koblizek M."/>
        </authorList>
    </citation>
    <scope>NUCLEOTIDE SEQUENCE [LARGE SCALE GENOMIC DNA]</scope>
    <source>
        <strain evidence="2 3">AP64</strain>
    </source>
</reference>
<dbReference type="EMBL" id="CP011454">
    <property type="protein sequence ID" value="AMW03749.1"/>
    <property type="molecule type" value="Genomic_DNA"/>
</dbReference>
<reference evidence="2 3" key="2">
    <citation type="journal article" date="2016" name="Environ. Microbiol. Rep.">
        <title>Metagenomic evidence for the presence of phototrophic Gemmatimonadetes bacteria in diverse environments.</title>
        <authorList>
            <person name="Zeng Y."/>
            <person name="Baumbach J."/>
            <person name="Barbosa E.G."/>
            <person name="Azevedo V."/>
            <person name="Zhang C."/>
            <person name="Koblizek M."/>
        </authorList>
    </citation>
    <scope>NUCLEOTIDE SEQUENCE [LARGE SCALE GENOMIC DNA]</scope>
    <source>
        <strain evidence="2 3">AP64</strain>
    </source>
</reference>
<evidence type="ECO:0000259" key="1">
    <source>
        <dbReference type="Pfam" id="PF08818"/>
    </source>
</evidence>
<keyword evidence="3" id="KW-1185">Reference proteome</keyword>
<accession>A0A143BFF7</accession>
<dbReference type="Pfam" id="PF08818">
    <property type="entry name" value="DUF1801"/>
    <property type="match status" value="1"/>
</dbReference>
<evidence type="ECO:0000313" key="3">
    <source>
        <dbReference type="Proteomes" id="UP000076404"/>
    </source>
</evidence>
<evidence type="ECO:0000313" key="2">
    <source>
        <dbReference type="EMBL" id="AMW03749.1"/>
    </source>
</evidence>
<organism evidence="2 3">
    <name type="scientific">Gemmatimonas phototrophica</name>
    <dbReference type="NCBI Taxonomy" id="1379270"/>
    <lineage>
        <taxon>Bacteria</taxon>
        <taxon>Pseudomonadati</taxon>
        <taxon>Gemmatimonadota</taxon>
        <taxon>Gemmatimonadia</taxon>
        <taxon>Gemmatimonadales</taxon>
        <taxon>Gemmatimonadaceae</taxon>
        <taxon>Gemmatimonas</taxon>
    </lineage>
</organism>
<dbReference type="OrthoDB" id="5951444at2"/>
<dbReference type="AlphaFoldDB" id="A0A143BFF7"/>
<dbReference type="STRING" id="1379270.GEMMAAP_00605"/>
<sequence length="143" mass="15398">MADAKTKPTAASVDEYLASRATAQQLVDCHAIMAICARVTGHPPVMWGPSIVGFGSYSYRYDSGHSGTSCLTGLAVRGKELVVYLMVEDPAQMELLTRLGKHRRTAACLYLKRLADVDTAVLEQLIAASVADLQRRYPGATPA</sequence>
<feature type="domain" description="YdhG-like" evidence="1">
    <location>
        <begin position="30"/>
        <end position="129"/>
    </location>
</feature>
<gene>
    <name evidence="2" type="ORF">GEMMAAP_00605</name>
</gene>
<dbReference type="eggNOG" id="ENOG5032S5R">
    <property type="taxonomic scope" value="Bacteria"/>
</dbReference>
<dbReference type="KEGG" id="gph:GEMMAAP_00605"/>
<dbReference type="RefSeq" id="WP_026849019.1">
    <property type="nucleotide sequence ID" value="NZ_CP011454.1"/>
</dbReference>
<protein>
    <recommendedName>
        <fullName evidence="1">YdhG-like domain-containing protein</fullName>
    </recommendedName>
</protein>
<dbReference type="InterPro" id="IPR014922">
    <property type="entry name" value="YdhG-like"/>
</dbReference>
<proteinExistence type="predicted"/>